<evidence type="ECO:0000313" key="4">
    <source>
        <dbReference type="Proteomes" id="UP000178632"/>
    </source>
</evidence>
<dbReference type="InterPro" id="IPR001173">
    <property type="entry name" value="Glyco_trans_2-like"/>
</dbReference>
<dbReference type="Pfam" id="PF00535">
    <property type="entry name" value="Glycos_transf_2"/>
    <property type="match status" value="1"/>
</dbReference>
<dbReference type="Gene3D" id="3.90.550.10">
    <property type="entry name" value="Spore Coat Polysaccharide Biosynthesis Protein SpsA, Chain A"/>
    <property type="match status" value="1"/>
</dbReference>
<keyword evidence="1" id="KW-0472">Membrane</keyword>
<dbReference type="SUPFAM" id="SSF53448">
    <property type="entry name" value="Nucleotide-diphospho-sugar transferases"/>
    <property type="match status" value="1"/>
</dbReference>
<dbReference type="PANTHER" id="PTHR22916:SF3">
    <property type="entry name" value="UDP-GLCNAC:BETAGAL BETA-1,3-N-ACETYLGLUCOSAMINYLTRANSFERASE-LIKE PROTEIN 1"/>
    <property type="match status" value="1"/>
</dbReference>
<dbReference type="EMBL" id="MHPE01000005">
    <property type="protein sequence ID" value="OGZ77539.1"/>
    <property type="molecule type" value="Genomic_DNA"/>
</dbReference>
<keyword evidence="1" id="KW-0812">Transmembrane</keyword>
<comment type="caution">
    <text evidence="3">The sequence shown here is derived from an EMBL/GenBank/DDBJ whole genome shotgun (WGS) entry which is preliminary data.</text>
</comment>
<feature type="transmembrane region" description="Helical" evidence="1">
    <location>
        <begin position="321"/>
        <end position="343"/>
    </location>
</feature>
<reference evidence="3 4" key="1">
    <citation type="journal article" date="2016" name="Nat. Commun.">
        <title>Thousands of microbial genomes shed light on interconnected biogeochemical processes in an aquifer system.</title>
        <authorList>
            <person name="Anantharaman K."/>
            <person name="Brown C.T."/>
            <person name="Hug L.A."/>
            <person name="Sharon I."/>
            <person name="Castelle C.J."/>
            <person name="Probst A.J."/>
            <person name="Thomas B.C."/>
            <person name="Singh A."/>
            <person name="Wilkins M.J."/>
            <person name="Karaoz U."/>
            <person name="Brodie E.L."/>
            <person name="Williams K.H."/>
            <person name="Hubbard S.S."/>
            <person name="Banfield J.F."/>
        </authorList>
    </citation>
    <scope>NUCLEOTIDE SEQUENCE [LARGE SCALE GENOMIC DNA]</scope>
</reference>
<protein>
    <recommendedName>
        <fullName evidence="2">Glycosyltransferase 2-like domain-containing protein</fullName>
    </recommendedName>
</protein>
<evidence type="ECO:0000313" key="3">
    <source>
        <dbReference type="EMBL" id="OGZ77539.1"/>
    </source>
</evidence>
<organism evidence="3 4">
    <name type="scientific">Candidatus Staskawiczbacteria bacterium RIFCSPLOWO2_12_FULL_37_15</name>
    <dbReference type="NCBI Taxonomy" id="1802218"/>
    <lineage>
        <taxon>Bacteria</taxon>
        <taxon>Candidatus Staskawicziibacteriota</taxon>
    </lineage>
</organism>
<keyword evidence="1" id="KW-1133">Transmembrane helix</keyword>
<dbReference type="GO" id="GO:0016758">
    <property type="term" value="F:hexosyltransferase activity"/>
    <property type="evidence" value="ECO:0007669"/>
    <property type="project" value="UniProtKB-ARBA"/>
</dbReference>
<evidence type="ECO:0000256" key="1">
    <source>
        <dbReference type="SAM" id="Phobius"/>
    </source>
</evidence>
<evidence type="ECO:0000259" key="2">
    <source>
        <dbReference type="Pfam" id="PF00535"/>
    </source>
</evidence>
<dbReference type="AlphaFoldDB" id="A0A1G2IRL6"/>
<accession>A0A1G2IRL6</accession>
<proteinExistence type="predicted"/>
<dbReference type="CDD" id="cd00761">
    <property type="entry name" value="Glyco_tranf_GTA_type"/>
    <property type="match status" value="1"/>
</dbReference>
<name>A0A1G2IRL6_9BACT</name>
<dbReference type="InterPro" id="IPR029044">
    <property type="entry name" value="Nucleotide-diphossugar_trans"/>
</dbReference>
<gene>
    <name evidence="3" type="ORF">A3G45_02155</name>
</gene>
<dbReference type="Proteomes" id="UP000178632">
    <property type="component" value="Unassembled WGS sequence"/>
</dbReference>
<dbReference type="PANTHER" id="PTHR22916">
    <property type="entry name" value="GLYCOSYLTRANSFERASE"/>
    <property type="match status" value="1"/>
</dbReference>
<feature type="domain" description="Glycosyltransferase 2-like" evidence="2">
    <location>
        <begin position="8"/>
        <end position="119"/>
    </location>
</feature>
<sequence>MENKILLSFAIPTYNRVSFLEKLLNNVLPQARELKDEVEICISNNGSTDNTREVVISFQKKYPDLTIKYSENKQNLGVDANILKVAQMCVGDFIWTFGDDDHIVNNGLNIVLNFLKKNKENYKKDVGLIALRVNSYLIDGQTGKKTTVINTLDKNKPEIFKINRKDIIGLSFPQIAFISILIFNNKMLKGLLSEDIVFVKKGIGTSHIHMVLFSSMFLKYPHLEGIVFNKEIVCQELSQYKYFVEDKFMLHYQMQRKLNNLLLSYKYMDEDYAPLILKRYKGLKWDIVVDMMVMKAFKTFNYFSYFGCLKLFFQHSTFIDALLFSSVFSTLFLIPPIILTSLYKGLLIIRYGKGWKAKWNFINSAIRSVFDGTRRRNEQPH</sequence>